<dbReference type="RefSeq" id="WP_408131565.1">
    <property type="nucleotide sequence ID" value="NZ_JAQQDH010000018.1"/>
</dbReference>
<organism evidence="1 2">
    <name type="scientific">Paraburkholderia strydomiana</name>
    <dbReference type="NCBI Taxonomy" id="1245417"/>
    <lineage>
        <taxon>Bacteria</taxon>
        <taxon>Pseudomonadati</taxon>
        <taxon>Pseudomonadota</taxon>
        <taxon>Betaproteobacteria</taxon>
        <taxon>Burkholderiales</taxon>
        <taxon>Burkholderiaceae</taxon>
        <taxon>Paraburkholderia</taxon>
    </lineage>
</organism>
<proteinExistence type="predicted"/>
<sequence>MSKTFGRPEVEDMKQRLPASTRHRNQLSELLLLAVHSRLREFANGRFVALQLDNPCFD</sequence>
<name>A0ABW9C9S1_9BURK</name>
<evidence type="ECO:0000313" key="2">
    <source>
        <dbReference type="Proteomes" id="UP001629288"/>
    </source>
</evidence>
<comment type="caution">
    <text evidence="1">The sequence shown here is derived from an EMBL/GenBank/DDBJ whole genome shotgun (WGS) entry which is preliminary data.</text>
</comment>
<reference evidence="1 2" key="1">
    <citation type="journal article" date="2024" name="Chem. Sci.">
        <title>Discovery of megapolipeptins by genome mining of a Burkholderiales bacteria collection.</title>
        <authorList>
            <person name="Paulo B.S."/>
            <person name="Recchia M.J.J."/>
            <person name="Lee S."/>
            <person name="Fergusson C.H."/>
            <person name="Romanowski S.B."/>
            <person name="Hernandez A."/>
            <person name="Krull N."/>
            <person name="Liu D.Y."/>
            <person name="Cavanagh H."/>
            <person name="Bos A."/>
            <person name="Gray C.A."/>
            <person name="Murphy B.T."/>
            <person name="Linington R.G."/>
            <person name="Eustaquio A.S."/>
        </authorList>
    </citation>
    <scope>NUCLEOTIDE SEQUENCE [LARGE SCALE GENOMIC DNA]</scope>
    <source>
        <strain evidence="1 2">RL17-379-BIB-C</strain>
    </source>
</reference>
<protein>
    <submittedName>
        <fullName evidence="1">Uncharacterized protein</fullName>
    </submittedName>
</protein>
<dbReference type="EMBL" id="JAQQDH010000018">
    <property type="protein sequence ID" value="MFM0448273.1"/>
    <property type="molecule type" value="Genomic_DNA"/>
</dbReference>
<accession>A0ABW9C9S1</accession>
<gene>
    <name evidence="1" type="ORF">PQR00_32270</name>
</gene>
<keyword evidence="2" id="KW-1185">Reference proteome</keyword>
<evidence type="ECO:0000313" key="1">
    <source>
        <dbReference type="EMBL" id="MFM0448273.1"/>
    </source>
</evidence>
<dbReference type="Proteomes" id="UP001629288">
    <property type="component" value="Unassembled WGS sequence"/>
</dbReference>